<evidence type="ECO:0000259" key="1">
    <source>
        <dbReference type="Pfam" id="PF00117"/>
    </source>
</evidence>
<dbReference type="InterPro" id="IPR044992">
    <property type="entry name" value="ChyE-like"/>
</dbReference>
<protein>
    <recommendedName>
        <fullName evidence="1">Glutamine amidotransferase domain-containing protein</fullName>
    </recommendedName>
</protein>
<dbReference type="GO" id="GO:0005829">
    <property type="term" value="C:cytosol"/>
    <property type="evidence" value="ECO:0007669"/>
    <property type="project" value="TreeGrafter"/>
</dbReference>
<dbReference type="EMBL" id="UOEM01000020">
    <property type="protein sequence ID" value="VAW10830.1"/>
    <property type="molecule type" value="Genomic_DNA"/>
</dbReference>
<dbReference type="Gene3D" id="3.40.50.880">
    <property type="match status" value="1"/>
</dbReference>
<dbReference type="PROSITE" id="PS51273">
    <property type="entry name" value="GATASE_TYPE_1"/>
    <property type="match status" value="1"/>
</dbReference>
<sequence length="245" mass="26196">MTGFCLGILETGRPPVELIPAHGTSPDMFEALLAPAGPSIRYRAYRVVDGELPKSASECDGWLITGARAGVHDDEPWIAPLKMFLAEAHGVSAPIVGICFGHQILAVALGGRVENSTRGWGIGIHDYPVFEAANWMHRAVKSFAIEAMHEDQVVGLPPGAKVLAGSDHCPFALLAYGETAISFQGHPEFTAAYARDLIALRRGTLFSKALADDANASRGRPADADAVARWIANFLKLAVSRRSGR</sequence>
<dbReference type="PANTHER" id="PTHR42695">
    <property type="entry name" value="GLUTAMINE AMIDOTRANSFERASE YLR126C-RELATED"/>
    <property type="match status" value="1"/>
</dbReference>
<dbReference type="SUPFAM" id="SSF52317">
    <property type="entry name" value="Class I glutamine amidotransferase-like"/>
    <property type="match status" value="1"/>
</dbReference>
<gene>
    <name evidence="2" type="ORF">MNBD_ALPHA09-883</name>
</gene>
<organism evidence="2">
    <name type="scientific">hydrothermal vent metagenome</name>
    <dbReference type="NCBI Taxonomy" id="652676"/>
    <lineage>
        <taxon>unclassified sequences</taxon>
        <taxon>metagenomes</taxon>
        <taxon>ecological metagenomes</taxon>
    </lineage>
</organism>
<dbReference type="Pfam" id="PF00117">
    <property type="entry name" value="GATase"/>
    <property type="match status" value="1"/>
</dbReference>
<dbReference type="CDD" id="cd01741">
    <property type="entry name" value="GATase1_1"/>
    <property type="match status" value="1"/>
</dbReference>
<name>A0A3B0T1P3_9ZZZZ</name>
<proteinExistence type="predicted"/>
<accession>A0A3B0T1P3</accession>
<dbReference type="PANTHER" id="PTHR42695:SF5">
    <property type="entry name" value="GLUTAMINE AMIDOTRANSFERASE YLR126C-RELATED"/>
    <property type="match status" value="1"/>
</dbReference>
<reference evidence="2" key="1">
    <citation type="submission" date="2018-06" db="EMBL/GenBank/DDBJ databases">
        <authorList>
            <person name="Zhirakovskaya E."/>
        </authorList>
    </citation>
    <scope>NUCLEOTIDE SEQUENCE</scope>
</reference>
<feature type="domain" description="Glutamine amidotransferase" evidence="1">
    <location>
        <begin position="78"/>
        <end position="191"/>
    </location>
</feature>
<dbReference type="InterPro" id="IPR017926">
    <property type="entry name" value="GATASE"/>
</dbReference>
<dbReference type="InterPro" id="IPR029062">
    <property type="entry name" value="Class_I_gatase-like"/>
</dbReference>
<evidence type="ECO:0000313" key="2">
    <source>
        <dbReference type="EMBL" id="VAW10830.1"/>
    </source>
</evidence>
<dbReference type="AlphaFoldDB" id="A0A3B0T1P3"/>